<dbReference type="AlphaFoldDB" id="S9S359"/>
<sequence length="287" mass="31523">MMDPRLTPFSGRVAAERLRGLVPAERFVPGERRRIALPVADLRRQPGGMRDRQLLWGEEAILYEEREGWAFVEAARDGYVGWMRAEALAPAREATHRVAVPATHLYESESFKGGDLCHLSFGARITVTAERKRFWETPEGYVPKPHLRPLDRPFADPATVAQLFFGVPYLWGGNSVLGIDCSGLVQAALLACAIPCPGDSDLQQDLGEALADGEALQRGDLLFWPGHVAMAVDDRTLIHANAHRMAVTYEPLEAAIARIRAQGEGEVVARRRIIGPDRPPAPASPPA</sequence>
<comment type="caution">
    <text evidence="6">The sequence shown here is derived from an EMBL/GenBank/DDBJ whole genome shotgun (WGS) entry which is preliminary data.</text>
</comment>
<accession>S9S359</accession>
<keyword evidence="3 6" id="KW-0378">Hydrolase</keyword>
<comment type="similarity">
    <text evidence="1">Belongs to the peptidase C40 family.</text>
</comment>
<proteinExistence type="inferred from homology"/>
<gene>
    <name evidence="6" type="ORF">ruthe_01964</name>
</gene>
<dbReference type="GO" id="GO:0008234">
    <property type="term" value="F:cysteine-type peptidase activity"/>
    <property type="evidence" value="ECO:0007669"/>
    <property type="project" value="UniProtKB-KW"/>
</dbReference>
<dbReference type="Gene3D" id="3.90.1720.10">
    <property type="entry name" value="endopeptidase domain like (from Nostoc punctiforme)"/>
    <property type="match status" value="1"/>
</dbReference>
<dbReference type="EMBL" id="AOLV01000020">
    <property type="protein sequence ID" value="EPX84605.1"/>
    <property type="molecule type" value="Genomic_DNA"/>
</dbReference>
<dbReference type="PROSITE" id="PS51935">
    <property type="entry name" value="NLPC_P60"/>
    <property type="match status" value="1"/>
</dbReference>
<evidence type="ECO:0000256" key="4">
    <source>
        <dbReference type="ARBA" id="ARBA00022807"/>
    </source>
</evidence>
<keyword evidence="4" id="KW-0788">Thiol protease</keyword>
<dbReference type="PATRIC" id="fig|1123069.3.peg.1933"/>
<evidence type="ECO:0000256" key="3">
    <source>
        <dbReference type="ARBA" id="ARBA00022801"/>
    </source>
</evidence>
<keyword evidence="2" id="KW-0645">Protease</keyword>
<dbReference type="Pfam" id="PF00877">
    <property type="entry name" value="NLPC_P60"/>
    <property type="match status" value="1"/>
</dbReference>
<organism evidence="6 7">
    <name type="scientific">Rubellimicrobium thermophilum DSM 16684</name>
    <dbReference type="NCBI Taxonomy" id="1123069"/>
    <lineage>
        <taxon>Bacteria</taxon>
        <taxon>Pseudomonadati</taxon>
        <taxon>Pseudomonadota</taxon>
        <taxon>Alphaproteobacteria</taxon>
        <taxon>Rhodobacterales</taxon>
        <taxon>Roseobacteraceae</taxon>
        <taxon>Rubellimicrobium</taxon>
    </lineage>
</organism>
<reference evidence="6 7" key="1">
    <citation type="journal article" date="2013" name="Stand. Genomic Sci.">
        <title>Genome sequence of the reddish-pigmented Rubellimicrobium thermophilum type strain (DSM 16684(T)), a member of the Roseobacter clade.</title>
        <authorList>
            <person name="Fiebig A."/>
            <person name="Riedel T."/>
            <person name="Gronow S."/>
            <person name="Petersen J."/>
            <person name="Klenk H.P."/>
            <person name="Goker M."/>
        </authorList>
    </citation>
    <scope>NUCLEOTIDE SEQUENCE [LARGE SCALE GENOMIC DNA]</scope>
    <source>
        <strain evidence="6 7">DSM 16684</strain>
    </source>
</reference>
<dbReference type="InterPro" id="IPR051794">
    <property type="entry name" value="PG_Endopeptidase_C40"/>
</dbReference>
<dbReference type="Pfam" id="PF18348">
    <property type="entry name" value="SH3_16"/>
    <property type="match status" value="1"/>
</dbReference>
<evidence type="ECO:0000313" key="7">
    <source>
        <dbReference type="Proteomes" id="UP000015346"/>
    </source>
</evidence>
<evidence type="ECO:0000313" key="6">
    <source>
        <dbReference type="EMBL" id="EPX84605.1"/>
    </source>
</evidence>
<dbReference type="Proteomes" id="UP000015346">
    <property type="component" value="Unassembled WGS sequence"/>
</dbReference>
<dbReference type="PANTHER" id="PTHR47359">
    <property type="entry name" value="PEPTIDOGLYCAN DL-ENDOPEPTIDASE CWLO"/>
    <property type="match status" value="1"/>
</dbReference>
<dbReference type="InterPro" id="IPR038765">
    <property type="entry name" value="Papain-like_cys_pep_sf"/>
</dbReference>
<dbReference type="SUPFAM" id="SSF54001">
    <property type="entry name" value="Cysteine proteinases"/>
    <property type="match status" value="1"/>
</dbReference>
<evidence type="ECO:0000256" key="1">
    <source>
        <dbReference type="ARBA" id="ARBA00007074"/>
    </source>
</evidence>
<dbReference type="PANTHER" id="PTHR47359:SF3">
    <property type="entry name" value="NLP_P60 DOMAIN-CONTAINING PROTEIN-RELATED"/>
    <property type="match status" value="1"/>
</dbReference>
<protein>
    <submittedName>
        <fullName evidence="6">Cell wall-associated hydrolase (Invasion-associated protein)</fullName>
    </submittedName>
</protein>
<evidence type="ECO:0000259" key="5">
    <source>
        <dbReference type="PROSITE" id="PS51935"/>
    </source>
</evidence>
<dbReference type="InterPro" id="IPR041382">
    <property type="entry name" value="SH3_16"/>
</dbReference>
<feature type="domain" description="NlpC/P60" evidence="5">
    <location>
        <begin position="151"/>
        <end position="274"/>
    </location>
</feature>
<dbReference type="HOGENOM" id="CLU_016043_13_3_5"/>
<keyword evidence="7" id="KW-1185">Reference proteome</keyword>
<dbReference type="InterPro" id="IPR000064">
    <property type="entry name" value="NLP_P60_dom"/>
</dbReference>
<dbReference type="STRING" id="1123069.ruthe_01964"/>
<dbReference type="GO" id="GO:0006508">
    <property type="term" value="P:proteolysis"/>
    <property type="evidence" value="ECO:0007669"/>
    <property type="project" value="UniProtKB-KW"/>
</dbReference>
<evidence type="ECO:0000256" key="2">
    <source>
        <dbReference type="ARBA" id="ARBA00022670"/>
    </source>
</evidence>
<name>S9S359_9RHOB</name>